<dbReference type="AlphaFoldDB" id="A0A6C0JM66"/>
<proteinExistence type="predicted"/>
<evidence type="ECO:0000313" key="1">
    <source>
        <dbReference type="EMBL" id="QHU05567.1"/>
    </source>
</evidence>
<organism evidence="1">
    <name type="scientific">viral metagenome</name>
    <dbReference type="NCBI Taxonomy" id="1070528"/>
    <lineage>
        <taxon>unclassified sequences</taxon>
        <taxon>metagenomes</taxon>
        <taxon>organismal metagenomes</taxon>
    </lineage>
</organism>
<reference evidence="1" key="1">
    <citation type="journal article" date="2020" name="Nature">
        <title>Giant virus diversity and host interactions through global metagenomics.</title>
        <authorList>
            <person name="Schulz F."/>
            <person name="Roux S."/>
            <person name="Paez-Espino D."/>
            <person name="Jungbluth S."/>
            <person name="Walsh D.A."/>
            <person name="Denef V.J."/>
            <person name="McMahon K.D."/>
            <person name="Konstantinidis K.T."/>
            <person name="Eloe-Fadrosh E.A."/>
            <person name="Kyrpides N.C."/>
            <person name="Woyke T."/>
        </authorList>
    </citation>
    <scope>NUCLEOTIDE SEQUENCE</scope>
    <source>
        <strain evidence="1">GVMAG-M-3300027736-24</strain>
    </source>
</reference>
<dbReference type="EMBL" id="MN740417">
    <property type="protein sequence ID" value="QHU05567.1"/>
    <property type="molecule type" value="Genomic_DNA"/>
</dbReference>
<protein>
    <submittedName>
        <fullName evidence="1">Uncharacterized protein</fullName>
    </submittedName>
</protein>
<sequence length="131" mass="15526">MVCSLPSRALPSRALPSRALPSRALQIISDYSKPVTRPDWRQSKPIITTYKLYLFILTHDIDYVDLSSPDMYRRILWQISDTDWYHAYTYIRFYGFSEYIKQMEGEENYMLDASVDGIQEAEQIHKITTRY</sequence>
<name>A0A6C0JM66_9ZZZZ</name>
<accession>A0A6C0JM66</accession>